<keyword evidence="3" id="KW-1185">Reference proteome</keyword>
<feature type="compositionally biased region" description="Polar residues" evidence="1">
    <location>
        <begin position="40"/>
        <end position="49"/>
    </location>
</feature>
<dbReference type="Proteomes" id="UP000054549">
    <property type="component" value="Unassembled WGS sequence"/>
</dbReference>
<feature type="region of interest" description="Disordered" evidence="1">
    <location>
        <begin position="1"/>
        <end position="52"/>
    </location>
</feature>
<proteinExistence type="predicted"/>
<dbReference type="AlphaFoldDB" id="A0A0C2SPY7"/>
<feature type="non-terminal residue" evidence="2">
    <location>
        <position position="73"/>
    </location>
</feature>
<reference evidence="2 3" key="1">
    <citation type="submission" date="2014-04" db="EMBL/GenBank/DDBJ databases">
        <title>Evolutionary Origins and Diversification of the Mycorrhizal Mutualists.</title>
        <authorList>
            <consortium name="DOE Joint Genome Institute"/>
            <consortium name="Mycorrhizal Genomics Consortium"/>
            <person name="Kohler A."/>
            <person name="Kuo A."/>
            <person name="Nagy L.G."/>
            <person name="Floudas D."/>
            <person name="Copeland A."/>
            <person name="Barry K.W."/>
            <person name="Cichocki N."/>
            <person name="Veneault-Fourrey C."/>
            <person name="LaButti K."/>
            <person name="Lindquist E.A."/>
            <person name="Lipzen A."/>
            <person name="Lundell T."/>
            <person name="Morin E."/>
            <person name="Murat C."/>
            <person name="Riley R."/>
            <person name="Ohm R."/>
            <person name="Sun H."/>
            <person name="Tunlid A."/>
            <person name="Henrissat B."/>
            <person name="Grigoriev I.V."/>
            <person name="Hibbett D.S."/>
            <person name="Martin F."/>
        </authorList>
    </citation>
    <scope>NUCLEOTIDE SEQUENCE [LARGE SCALE GENOMIC DNA]</scope>
    <source>
        <strain evidence="2 3">Koide BX008</strain>
    </source>
</reference>
<gene>
    <name evidence="2" type="ORF">M378DRAFT_162262</name>
</gene>
<sequence length="73" mass="7919">MAILGGRQRHLSSLPPPHPGSTPAHPCINATLEDKPNFFPNETSSTNPIWNERKPQVTAAYNHALAGYLDGTN</sequence>
<name>A0A0C2SPY7_AMAMK</name>
<protein>
    <submittedName>
        <fullName evidence="2">Uncharacterized protein</fullName>
    </submittedName>
</protein>
<dbReference type="HOGENOM" id="CLU_2711472_0_0_1"/>
<evidence type="ECO:0000313" key="3">
    <source>
        <dbReference type="Proteomes" id="UP000054549"/>
    </source>
</evidence>
<evidence type="ECO:0000256" key="1">
    <source>
        <dbReference type="SAM" id="MobiDB-lite"/>
    </source>
</evidence>
<organism evidence="2 3">
    <name type="scientific">Amanita muscaria (strain Koide BX008)</name>
    <dbReference type="NCBI Taxonomy" id="946122"/>
    <lineage>
        <taxon>Eukaryota</taxon>
        <taxon>Fungi</taxon>
        <taxon>Dikarya</taxon>
        <taxon>Basidiomycota</taxon>
        <taxon>Agaricomycotina</taxon>
        <taxon>Agaricomycetes</taxon>
        <taxon>Agaricomycetidae</taxon>
        <taxon>Agaricales</taxon>
        <taxon>Pluteineae</taxon>
        <taxon>Amanitaceae</taxon>
        <taxon>Amanita</taxon>
    </lineage>
</organism>
<dbReference type="EMBL" id="KN818243">
    <property type="protein sequence ID" value="KIL65320.1"/>
    <property type="molecule type" value="Genomic_DNA"/>
</dbReference>
<dbReference type="InParanoid" id="A0A0C2SPY7"/>
<evidence type="ECO:0000313" key="2">
    <source>
        <dbReference type="EMBL" id="KIL65320.1"/>
    </source>
</evidence>
<accession>A0A0C2SPY7</accession>